<name>A0A850P5L7_9PROT</name>
<keyword evidence="2" id="KW-1185">Reference proteome</keyword>
<evidence type="ECO:0000313" key="2">
    <source>
        <dbReference type="Proteomes" id="UP000585665"/>
    </source>
</evidence>
<dbReference type="Proteomes" id="UP000585665">
    <property type="component" value="Unassembled WGS sequence"/>
</dbReference>
<organism evidence="1 2">
    <name type="scientific">Ameyamaea chiangmaiensis</name>
    <dbReference type="NCBI Taxonomy" id="442969"/>
    <lineage>
        <taxon>Bacteria</taxon>
        <taxon>Pseudomonadati</taxon>
        <taxon>Pseudomonadota</taxon>
        <taxon>Alphaproteobacteria</taxon>
        <taxon>Acetobacterales</taxon>
        <taxon>Acetobacteraceae</taxon>
        <taxon>Ameyamaea</taxon>
    </lineage>
</organism>
<evidence type="ECO:0000313" key="1">
    <source>
        <dbReference type="EMBL" id="NVN39228.1"/>
    </source>
</evidence>
<dbReference type="EMBL" id="JABXXR010000005">
    <property type="protein sequence ID" value="NVN39228.1"/>
    <property type="molecule type" value="Genomic_DNA"/>
</dbReference>
<dbReference type="InterPro" id="IPR021957">
    <property type="entry name" value="DUF3574"/>
</dbReference>
<dbReference type="AlphaFoldDB" id="A0A850P5L7"/>
<proteinExistence type="predicted"/>
<dbReference type="Pfam" id="PF12098">
    <property type="entry name" value="DUF3574"/>
    <property type="match status" value="1"/>
</dbReference>
<protein>
    <submittedName>
        <fullName evidence="1">DUF3574 domain-containing protein</fullName>
    </submittedName>
</protein>
<reference evidence="1 2" key="1">
    <citation type="submission" date="2020-06" db="EMBL/GenBank/DDBJ databases">
        <title>Description of novel acetic acid bacteria.</title>
        <authorList>
            <person name="Sombolestani A."/>
        </authorList>
    </citation>
    <scope>NUCLEOTIDE SEQUENCE [LARGE SCALE GENOMIC DNA]</scope>
    <source>
        <strain evidence="1 2">LMG 27010</strain>
    </source>
</reference>
<accession>A0A850P5L7</accession>
<sequence>MVLAPVLADCAAPDEAAMTCTRFGTHEQMTATLMFGLSRPDGRPVTDDDWAGFLARSVTPRFPDGLSILAAHGQWRDRTSGLVTGEESRLVQIVTEPTPEVAARLAAIRAEYRARFDQQSVGLVITPGCASF</sequence>
<comment type="caution">
    <text evidence="1">The sequence shown here is derived from an EMBL/GenBank/DDBJ whole genome shotgun (WGS) entry which is preliminary data.</text>
</comment>
<gene>
    <name evidence="1" type="ORF">HUK82_01425</name>
</gene>